<dbReference type="InterPro" id="IPR006679">
    <property type="entry name" value="Adenine_deam"/>
</dbReference>
<dbReference type="STRING" id="1464122.SAMN05421737_11059"/>
<dbReference type="Pfam" id="PF01979">
    <property type="entry name" value="Amidohydro_1"/>
    <property type="match status" value="1"/>
</dbReference>
<dbReference type="NCBIfam" id="TIGR01178">
    <property type="entry name" value="ade"/>
    <property type="match status" value="1"/>
</dbReference>
<dbReference type="InterPro" id="IPR026912">
    <property type="entry name" value="Adenine_deam_C"/>
</dbReference>
<keyword evidence="10" id="KW-1185">Reference proteome</keyword>
<dbReference type="GO" id="GO:0006146">
    <property type="term" value="P:adenine catabolic process"/>
    <property type="evidence" value="ECO:0007669"/>
    <property type="project" value="InterPro"/>
</dbReference>
<organism evidence="9 10">
    <name type="scientific">Shouchella lonarensis</name>
    <dbReference type="NCBI Taxonomy" id="1464122"/>
    <lineage>
        <taxon>Bacteria</taxon>
        <taxon>Bacillati</taxon>
        <taxon>Bacillota</taxon>
        <taxon>Bacilli</taxon>
        <taxon>Bacillales</taxon>
        <taxon>Bacillaceae</taxon>
        <taxon>Shouchella</taxon>
    </lineage>
</organism>
<keyword evidence="4 6" id="KW-0464">Manganese</keyword>
<dbReference type="Pfam" id="PF13382">
    <property type="entry name" value="Adenine_deam_C"/>
    <property type="match status" value="1"/>
</dbReference>
<evidence type="ECO:0000259" key="8">
    <source>
        <dbReference type="Pfam" id="PF13382"/>
    </source>
</evidence>
<dbReference type="SUPFAM" id="SSF51338">
    <property type="entry name" value="Composite domain of metallo-dependent hydrolases"/>
    <property type="match status" value="1"/>
</dbReference>
<dbReference type="EC" id="3.5.4.2" evidence="2 6"/>
<reference evidence="10" key="1">
    <citation type="submission" date="2016-09" db="EMBL/GenBank/DDBJ databases">
        <authorList>
            <person name="Varghese N."/>
            <person name="Submissions S."/>
        </authorList>
    </citation>
    <scope>NUCLEOTIDE SEQUENCE [LARGE SCALE GENOMIC DNA]</scope>
    <source>
        <strain evidence="10">25nlg</strain>
    </source>
</reference>
<sequence length="581" mass="61733">MTEKGNDLTARLAVASKQMKADTLIINGKLIDVFTLTIREDAIAIVDGVIVGIGDYTDAVEIIDAKGRYICPALIDGHVHIESAMVTPEALAEILVPRGVTTIMADPHELANVGGVPAVEYMVQAARDLPLDVKMMMPSSVPAASFEENGATVTAKDVAALFATDGVYGLGEVMDYPAVLNGDPEMLAKLQAAKDHGAPIDGHAAGLAEEALNAYVTAGIYRDHEAVTKEEAEARISLGMYVLMREGTAARDVEALLPAVTPANARRFAFATDDKHLDDLIEEGSIDFNVKKAISLGMEPLQAIQIATLNTAECFNLQGKGAIAPGKEASFLFLSDLDSFSVEEVYVRGQRVAEQGRLVQPIRDRQPVPSPLLNSVHVAPFSLADLALPLQGTGQAHVICAYPGSIVTEKRVATVPMTLDGQFCPDGTYVKLVVVERHRATGNIGVGILQGITFTSGALVSTVAHDSHNIIACGTDDESIYHAMQHVMEIGGGMAVVQGDKILASLPLKLGGLMSTESVGVVKEQLNTLQAALKQIGYEAEKDPFLTLAFLALPVIPSLKLTSRGLFDVEKFSFIDVAVSE</sequence>
<feature type="domain" description="Adenine deaminase C-terminal" evidence="8">
    <location>
        <begin position="406"/>
        <end position="572"/>
    </location>
</feature>
<dbReference type="EMBL" id="FMYM01000010">
    <property type="protein sequence ID" value="SDC56079.1"/>
    <property type="molecule type" value="Genomic_DNA"/>
</dbReference>
<protein>
    <recommendedName>
        <fullName evidence="2 6">Adenine deaminase</fullName>
        <shortName evidence="6">Adenase</shortName>
        <shortName evidence="6">Adenine aminase</shortName>
        <ecNumber evidence="2 6">3.5.4.2</ecNumber>
    </recommendedName>
</protein>
<dbReference type="RefSeq" id="WP_090776355.1">
    <property type="nucleotide sequence ID" value="NZ_FMYM01000010.1"/>
</dbReference>
<evidence type="ECO:0000256" key="3">
    <source>
        <dbReference type="ARBA" id="ARBA00022801"/>
    </source>
</evidence>
<dbReference type="Gene3D" id="2.30.40.10">
    <property type="entry name" value="Urease, subunit C, domain 1"/>
    <property type="match status" value="1"/>
</dbReference>
<dbReference type="OrthoDB" id="9775607at2"/>
<keyword evidence="3 6" id="KW-0378">Hydrolase</keyword>
<dbReference type="PANTHER" id="PTHR11113">
    <property type="entry name" value="N-ACETYLGLUCOSAMINE-6-PHOSPHATE DEACETYLASE"/>
    <property type="match status" value="1"/>
</dbReference>
<gene>
    <name evidence="6" type="primary">ade</name>
    <name evidence="9" type="ORF">SAMN05421737_11059</name>
</gene>
<name>A0A1G6MKP0_9BACI</name>
<dbReference type="Gene3D" id="3.20.20.140">
    <property type="entry name" value="Metal-dependent hydrolases"/>
    <property type="match status" value="1"/>
</dbReference>
<evidence type="ECO:0000256" key="4">
    <source>
        <dbReference type="ARBA" id="ARBA00023211"/>
    </source>
</evidence>
<evidence type="ECO:0000313" key="10">
    <source>
        <dbReference type="Proteomes" id="UP000242662"/>
    </source>
</evidence>
<proteinExistence type="inferred from homology"/>
<evidence type="ECO:0000256" key="5">
    <source>
        <dbReference type="ARBA" id="ARBA00047720"/>
    </source>
</evidence>
<dbReference type="PANTHER" id="PTHR11113:SF2">
    <property type="entry name" value="ADENINE DEAMINASE"/>
    <property type="match status" value="1"/>
</dbReference>
<evidence type="ECO:0000256" key="1">
    <source>
        <dbReference type="ARBA" id="ARBA00006773"/>
    </source>
</evidence>
<dbReference type="AlphaFoldDB" id="A0A1G6MKP0"/>
<dbReference type="GO" id="GO:0000034">
    <property type="term" value="F:adenine deaminase activity"/>
    <property type="evidence" value="ECO:0007669"/>
    <property type="project" value="UniProtKB-UniRule"/>
</dbReference>
<dbReference type="CDD" id="cd01295">
    <property type="entry name" value="AdeC"/>
    <property type="match status" value="1"/>
</dbReference>
<dbReference type="SUPFAM" id="SSF51556">
    <property type="entry name" value="Metallo-dependent hydrolases"/>
    <property type="match status" value="1"/>
</dbReference>
<evidence type="ECO:0000313" key="9">
    <source>
        <dbReference type="EMBL" id="SDC56079.1"/>
    </source>
</evidence>
<evidence type="ECO:0000256" key="2">
    <source>
        <dbReference type="ARBA" id="ARBA00012782"/>
    </source>
</evidence>
<dbReference type="InterPro" id="IPR011059">
    <property type="entry name" value="Metal-dep_hydrolase_composite"/>
</dbReference>
<comment type="cofactor">
    <cofactor evidence="6">
        <name>Mn(2+)</name>
        <dbReference type="ChEBI" id="CHEBI:29035"/>
    </cofactor>
</comment>
<evidence type="ECO:0000256" key="6">
    <source>
        <dbReference type="HAMAP-Rule" id="MF_01518"/>
    </source>
</evidence>
<comment type="catalytic activity">
    <reaction evidence="5 6">
        <text>adenine + H2O + H(+) = hypoxanthine + NH4(+)</text>
        <dbReference type="Rhea" id="RHEA:23688"/>
        <dbReference type="ChEBI" id="CHEBI:15377"/>
        <dbReference type="ChEBI" id="CHEBI:15378"/>
        <dbReference type="ChEBI" id="CHEBI:16708"/>
        <dbReference type="ChEBI" id="CHEBI:17368"/>
        <dbReference type="ChEBI" id="CHEBI:28938"/>
        <dbReference type="EC" id="3.5.4.2"/>
    </reaction>
</comment>
<accession>A0A1G6MKP0</accession>
<dbReference type="Proteomes" id="UP000242662">
    <property type="component" value="Unassembled WGS sequence"/>
</dbReference>
<feature type="domain" description="Amidohydrolase-related" evidence="7">
    <location>
        <begin position="69"/>
        <end position="352"/>
    </location>
</feature>
<dbReference type="InterPro" id="IPR006680">
    <property type="entry name" value="Amidohydro-rel"/>
</dbReference>
<evidence type="ECO:0000259" key="7">
    <source>
        <dbReference type="Pfam" id="PF01979"/>
    </source>
</evidence>
<dbReference type="InterPro" id="IPR032466">
    <property type="entry name" value="Metal_Hydrolase"/>
</dbReference>
<dbReference type="HAMAP" id="MF_01518">
    <property type="entry name" value="Adenine_deamin"/>
    <property type="match status" value="1"/>
</dbReference>
<comment type="similarity">
    <text evidence="1 6">Belongs to the metallo-dependent hydrolases superfamily. Adenine deaminase family.</text>
</comment>